<comment type="caution">
    <text evidence="3">The sequence shown here is derived from an EMBL/GenBank/DDBJ whole genome shotgun (WGS) entry which is preliminary data.</text>
</comment>
<organism evidence="3 4">
    <name type="scientific">Herbaspirillum frisingense</name>
    <dbReference type="NCBI Taxonomy" id="92645"/>
    <lineage>
        <taxon>Bacteria</taxon>
        <taxon>Pseudomonadati</taxon>
        <taxon>Pseudomonadota</taxon>
        <taxon>Betaproteobacteria</taxon>
        <taxon>Burkholderiales</taxon>
        <taxon>Oxalobacteraceae</taxon>
        <taxon>Herbaspirillum</taxon>
    </lineage>
</organism>
<accession>A0ABU1PAY1</accession>
<gene>
    <name evidence="3" type="ORF">J2W50_001075</name>
</gene>
<protein>
    <submittedName>
        <fullName evidence="3">TolA-binding protein</fullName>
    </submittedName>
</protein>
<evidence type="ECO:0000256" key="1">
    <source>
        <dbReference type="SAM" id="MobiDB-lite"/>
    </source>
</evidence>
<name>A0ABU1PAY1_9BURK</name>
<feature type="compositionally biased region" description="Basic and acidic residues" evidence="1">
    <location>
        <begin position="392"/>
        <end position="402"/>
    </location>
</feature>
<keyword evidence="2" id="KW-1133">Transmembrane helix</keyword>
<dbReference type="Proteomes" id="UP001260715">
    <property type="component" value="Unassembled WGS sequence"/>
</dbReference>
<keyword evidence="2" id="KW-0812">Transmembrane</keyword>
<evidence type="ECO:0000313" key="4">
    <source>
        <dbReference type="Proteomes" id="UP001260715"/>
    </source>
</evidence>
<dbReference type="RefSeq" id="WP_146012823.1">
    <property type="nucleotide sequence ID" value="NZ_JAVDSJ010000001.1"/>
</dbReference>
<keyword evidence="4" id="KW-1185">Reference proteome</keyword>
<proteinExistence type="predicted"/>
<evidence type="ECO:0000313" key="3">
    <source>
        <dbReference type="EMBL" id="MDR6582900.1"/>
    </source>
</evidence>
<sequence>MIELFGWNHPALTRHDLARAASGLSERIRATASDTVPESLEKALARLPTQLALLQGQTVQYLFNGNGLQAAPAYMTTLSNIEAQVTSAIGWEKVDNNLMPTKLARRLRSINAQVEQLTPDKDALANQINLIREAVEAAETLPSDLESLNSARAEVSRISDESATLLGKIQTRSEEANAASAELSAKQDEASRLVAQCEEAYRITTTKGLAAAFDQRASKLSFSMWVWVFGLLVGLSIGAYLGIGRVTLLSTAMSSDNPQWNVIWMHIVLSLLSIGPPLWFSWLATKQIGQRFRLAEDYAFKASVAKAYEGYRREAARIDEAFEARLFGSALTRLEEAPLRLVESDTHGSPWHELISSSAFQKALGSVPELKNKFVEIAKAGLPKNGKNNPSKTHEQKTEQEG</sequence>
<dbReference type="EMBL" id="JAVDSJ010000001">
    <property type="protein sequence ID" value="MDR6582900.1"/>
    <property type="molecule type" value="Genomic_DNA"/>
</dbReference>
<keyword evidence="2" id="KW-0472">Membrane</keyword>
<feature type="transmembrane region" description="Helical" evidence="2">
    <location>
        <begin position="263"/>
        <end position="284"/>
    </location>
</feature>
<feature type="transmembrane region" description="Helical" evidence="2">
    <location>
        <begin position="224"/>
        <end position="243"/>
    </location>
</feature>
<feature type="region of interest" description="Disordered" evidence="1">
    <location>
        <begin position="381"/>
        <end position="402"/>
    </location>
</feature>
<evidence type="ECO:0000256" key="2">
    <source>
        <dbReference type="SAM" id="Phobius"/>
    </source>
</evidence>
<reference evidence="3 4" key="1">
    <citation type="submission" date="2023-07" db="EMBL/GenBank/DDBJ databases">
        <title>Sorghum-associated microbial communities from plants grown in Nebraska, USA.</title>
        <authorList>
            <person name="Schachtman D."/>
        </authorList>
    </citation>
    <scope>NUCLEOTIDE SEQUENCE [LARGE SCALE GENOMIC DNA]</scope>
    <source>
        <strain evidence="3 4">596</strain>
    </source>
</reference>